<evidence type="ECO:0000256" key="1">
    <source>
        <dbReference type="ARBA" id="ARBA00023004"/>
    </source>
</evidence>
<dbReference type="Pfam" id="PF04023">
    <property type="entry name" value="FeoA"/>
    <property type="match status" value="1"/>
</dbReference>
<gene>
    <name evidence="3" type="primary">feoA</name>
    <name evidence="3" type="ORF">GCM10007894_22230</name>
</gene>
<evidence type="ECO:0000313" key="4">
    <source>
        <dbReference type="Proteomes" id="UP001157439"/>
    </source>
</evidence>
<name>A0AA37WZV4_9GAMM</name>
<dbReference type="AlphaFoldDB" id="A0AA37WZV4"/>
<organism evidence="3 4">
    <name type="scientific">Paraferrimonas haliotis</name>
    <dbReference type="NCBI Taxonomy" id="2013866"/>
    <lineage>
        <taxon>Bacteria</taxon>
        <taxon>Pseudomonadati</taxon>
        <taxon>Pseudomonadota</taxon>
        <taxon>Gammaproteobacteria</taxon>
        <taxon>Alteromonadales</taxon>
        <taxon>Ferrimonadaceae</taxon>
        <taxon>Paraferrimonas</taxon>
    </lineage>
</organism>
<dbReference type="Proteomes" id="UP001157439">
    <property type="component" value="Unassembled WGS sequence"/>
</dbReference>
<keyword evidence="1" id="KW-0408">Iron</keyword>
<dbReference type="RefSeq" id="WP_095498576.1">
    <property type="nucleotide sequence ID" value="NZ_BSPO01000003.1"/>
</dbReference>
<sequence>MKLSELGSGKQAIISSIVGQQLPSATKRKLLSMGVTPQSRVQVIRRAPLGSNIEIKIRGSLLCLRKDLAENIFVEECK</sequence>
<dbReference type="InterPro" id="IPR008988">
    <property type="entry name" value="Transcriptional_repressor_C"/>
</dbReference>
<comment type="caution">
    <text evidence="3">The sequence shown here is derived from an EMBL/GenBank/DDBJ whole genome shotgun (WGS) entry which is preliminary data.</text>
</comment>
<feature type="domain" description="Ferrous iron transporter FeoA-like" evidence="2">
    <location>
        <begin position="1"/>
        <end position="76"/>
    </location>
</feature>
<dbReference type="InterPro" id="IPR052713">
    <property type="entry name" value="FeoA"/>
</dbReference>
<dbReference type="GO" id="GO:0046914">
    <property type="term" value="F:transition metal ion binding"/>
    <property type="evidence" value="ECO:0007669"/>
    <property type="project" value="InterPro"/>
</dbReference>
<dbReference type="PANTHER" id="PTHR42954:SF2">
    <property type="entry name" value="FE(2+) TRANSPORT PROTEIN A"/>
    <property type="match status" value="1"/>
</dbReference>
<reference evidence="3 4" key="1">
    <citation type="journal article" date="2014" name="Int. J. Syst. Evol. Microbiol.">
        <title>Complete genome sequence of Corynebacterium casei LMG S-19264T (=DSM 44701T), isolated from a smear-ripened cheese.</title>
        <authorList>
            <consortium name="US DOE Joint Genome Institute (JGI-PGF)"/>
            <person name="Walter F."/>
            <person name="Albersmeier A."/>
            <person name="Kalinowski J."/>
            <person name="Ruckert C."/>
        </authorList>
    </citation>
    <scope>NUCLEOTIDE SEQUENCE [LARGE SCALE GENOMIC DNA]</scope>
    <source>
        <strain evidence="3 4">NBRC 112785</strain>
    </source>
</reference>
<dbReference type="InterPro" id="IPR007167">
    <property type="entry name" value="Fe-transptr_FeoA-like"/>
</dbReference>
<keyword evidence="4" id="KW-1185">Reference proteome</keyword>
<dbReference type="InterPro" id="IPR038157">
    <property type="entry name" value="FeoA_core_dom"/>
</dbReference>
<dbReference type="EMBL" id="BSPO01000003">
    <property type="protein sequence ID" value="GLS84246.1"/>
    <property type="molecule type" value="Genomic_DNA"/>
</dbReference>
<evidence type="ECO:0000313" key="3">
    <source>
        <dbReference type="EMBL" id="GLS84246.1"/>
    </source>
</evidence>
<dbReference type="Gene3D" id="2.30.30.90">
    <property type="match status" value="1"/>
</dbReference>
<accession>A0AA37WZV4</accession>
<dbReference type="PANTHER" id="PTHR42954">
    <property type="entry name" value="FE(2+) TRANSPORT PROTEIN A"/>
    <property type="match status" value="1"/>
</dbReference>
<dbReference type="SUPFAM" id="SSF50037">
    <property type="entry name" value="C-terminal domain of transcriptional repressors"/>
    <property type="match status" value="1"/>
</dbReference>
<dbReference type="SMART" id="SM00899">
    <property type="entry name" value="FeoA"/>
    <property type="match status" value="1"/>
</dbReference>
<evidence type="ECO:0000259" key="2">
    <source>
        <dbReference type="SMART" id="SM00899"/>
    </source>
</evidence>
<protein>
    <submittedName>
        <fullName evidence="3">Iron transporter FeoA</fullName>
    </submittedName>
</protein>
<proteinExistence type="predicted"/>